<dbReference type="InterPro" id="IPR036291">
    <property type="entry name" value="NAD(P)-bd_dom_sf"/>
</dbReference>
<evidence type="ECO:0008006" key="7">
    <source>
        <dbReference type="Google" id="ProtNLM"/>
    </source>
</evidence>
<dbReference type="SUPFAM" id="SSF51735">
    <property type="entry name" value="NAD(P)-binding Rossmann-fold domains"/>
    <property type="match status" value="1"/>
</dbReference>
<evidence type="ECO:0000256" key="1">
    <source>
        <dbReference type="ARBA" id="ARBA00005854"/>
    </source>
</evidence>
<evidence type="ECO:0000259" key="4">
    <source>
        <dbReference type="Pfam" id="PF00389"/>
    </source>
</evidence>
<dbReference type="InterPro" id="IPR050223">
    <property type="entry name" value="D-isomer_2-hydroxyacid_DH"/>
</dbReference>
<feature type="domain" description="D-isomer specific 2-hydroxyacid dehydrogenase NAD-binding" evidence="5">
    <location>
        <begin position="130"/>
        <end position="269"/>
    </location>
</feature>
<dbReference type="AlphaFoldDB" id="A0A9I9D5G8"/>
<evidence type="ECO:0000313" key="6">
    <source>
        <dbReference type="EnsemblPlants" id="MELO3C013350.2.1"/>
    </source>
</evidence>
<dbReference type="Gene3D" id="3.40.50.720">
    <property type="entry name" value="NAD(P)-binding Rossmann-like Domain"/>
    <property type="match status" value="4"/>
</dbReference>
<feature type="domain" description="D-isomer specific 2-hydroxyacid dehydrogenase NAD-binding" evidence="5">
    <location>
        <begin position="289"/>
        <end position="349"/>
    </location>
</feature>
<evidence type="ECO:0000259" key="5">
    <source>
        <dbReference type="Pfam" id="PF02826"/>
    </source>
</evidence>
<dbReference type="CDD" id="cd05301">
    <property type="entry name" value="GDH"/>
    <property type="match status" value="1"/>
</dbReference>
<protein>
    <recommendedName>
        <fullName evidence="7">Glycerate dehydrogenase</fullName>
    </recommendedName>
</protein>
<organism evidence="6">
    <name type="scientific">Cucumis melo</name>
    <name type="common">Muskmelon</name>
    <dbReference type="NCBI Taxonomy" id="3656"/>
    <lineage>
        <taxon>Eukaryota</taxon>
        <taxon>Viridiplantae</taxon>
        <taxon>Streptophyta</taxon>
        <taxon>Embryophyta</taxon>
        <taxon>Tracheophyta</taxon>
        <taxon>Spermatophyta</taxon>
        <taxon>Magnoliopsida</taxon>
        <taxon>eudicotyledons</taxon>
        <taxon>Gunneridae</taxon>
        <taxon>Pentapetalae</taxon>
        <taxon>rosids</taxon>
        <taxon>fabids</taxon>
        <taxon>Cucurbitales</taxon>
        <taxon>Cucurbitaceae</taxon>
        <taxon>Benincaseae</taxon>
        <taxon>Cucumis</taxon>
    </lineage>
</organism>
<evidence type="ECO:0000256" key="2">
    <source>
        <dbReference type="ARBA" id="ARBA00023002"/>
    </source>
</evidence>
<reference evidence="6" key="1">
    <citation type="submission" date="2023-03" db="UniProtKB">
        <authorList>
            <consortium name="EnsemblPlants"/>
        </authorList>
    </citation>
    <scope>IDENTIFICATION</scope>
</reference>
<keyword evidence="2 3" id="KW-0560">Oxidoreductase</keyword>
<dbReference type="PROSITE" id="PS00671">
    <property type="entry name" value="D_2_HYDROXYACID_DH_3"/>
    <property type="match status" value="1"/>
</dbReference>
<dbReference type="Pfam" id="PF02826">
    <property type="entry name" value="2-Hacid_dh_C"/>
    <property type="match status" value="2"/>
</dbReference>
<dbReference type="PROSITE" id="PS00065">
    <property type="entry name" value="D_2_HYDROXYACID_DH_1"/>
    <property type="match status" value="1"/>
</dbReference>
<comment type="similarity">
    <text evidence="1 3">Belongs to the D-isomer specific 2-hydroxyacid dehydrogenase family.</text>
</comment>
<dbReference type="SUPFAM" id="SSF52283">
    <property type="entry name" value="Formate/glycerate dehydrogenase catalytic domain-like"/>
    <property type="match status" value="1"/>
</dbReference>
<dbReference type="InterPro" id="IPR029752">
    <property type="entry name" value="D-isomer_DH_CS1"/>
</dbReference>
<sequence>MAKPVQIEVWNPNGKYRVVSTKPMPGTRWINLLIQQDCRVEICTEKKTILSVEDILALIGDKCDGVIGQLTEDWGEVLFSALSRAGGKAFSNMAVGYNNVDVNAANKYGVAVGNTPGVLTETTAELAASLSLAAARRIVEADEFMRAGRYDGWLPNLKLGNQNGPINLFVGNLLKGQTVGVIGAGRIGSAYARMMVEGFKMNLIYFDLYQSTRLEKFFLKANGEAPVTWRRASSMDEVLREADVISLHPVLDKTTFHLVNKESLKAMKKVKLAKLFSLFNYCLDQPNPMKGDAILINCSRGPVIDEAALVDHLRENPMFRVGLDVFEDEPYMKPGLADMKNAIIVPHIASASKWTREGMATLAALNVLGKIKGYPVWSDPNRVEPFLDENVSPPAASPSIVNAKALGNA</sequence>
<dbReference type="InterPro" id="IPR006140">
    <property type="entry name" value="D-isomer_DH_NAD-bd"/>
</dbReference>
<dbReference type="PANTHER" id="PTHR10996:SF257">
    <property type="entry name" value="GLYOXYLATE REDUCTASE 1"/>
    <property type="match status" value="1"/>
</dbReference>
<dbReference type="PANTHER" id="PTHR10996">
    <property type="entry name" value="2-HYDROXYACID DEHYDROGENASE-RELATED"/>
    <property type="match status" value="1"/>
</dbReference>
<name>A0A9I9D5G8_CUCME</name>
<feature type="domain" description="D-isomer specific 2-hydroxyacid dehydrogenase catalytic" evidence="4">
    <location>
        <begin position="35"/>
        <end position="374"/>
    </location>
</feature>
<dbReference type="InterPro" id="IPR006139">
    <property type="entry name" value="D-isomer_2_OHA_DH_cat_dom"/>
</dbReference>
<dbReference type="GO" id="GO:0005829">
    <property type="term" value="C:cytosol"/>
    <property type="evidence" value="ECO:0007669"/>
    <property type="project" value="TreeGrafter"/>
</dbReference>
<dbReference type="EnsemblPlants" id="MELO3C013350.2.1">
    <property type="protein sequence ID" value="MELO3C013350.2.1"/>
    <property type="gene ID" value="MELO3C013350.2"/>
</dbReference>
<dbReference type="GO" id="GO:0051287">
    <property type="term" value="F:NAD binding"/>
    <property type="evidence" value="ECO:0007669"/>
    <property type="project" value="InterPro"/>
</dbReference>
<dbReference type="Pfam" id="PF00389">
    <property type="entry name" value="2-Hacid_dh"/>
    <property type="match status" value="1"/>
</dbReference>
<proteinExistence type="inferred from homology"/>
<dbReference type="InterPro" id="IPR029753">
    <property type="entry name" value="D-isomer_DH_CS"/>
</dbReference>
<evidence type="ECO:0000256" key="3">
    <source>
        <dbReference type="RuleBase" id="RU003719"/>
    </source>
</evidence>
<dbReference type="GO" id="GO:0030267">
    <property type="term" value="F:glyoxylate reductase (NADPH) activity"/>
    <property type="evidence" value="ECO:0007669"/>
    <property type="project" value="TreeGrafter"/>
</dbReference>
<accession>A0A9I9D5G8</accession>
<dbReference type="Gramene" id="MELO3C013350.2.1">
    <property type="protein sequence ID" value="MELO3C013350.2.1"/>
    <property type="gene ID" value="MELO3C013350.2"/>
</dbReference>
<dbReference type="GO" id="GO:0008465">
    <property type="term" value="F:hydroxypyruvate reductase (NADH) activity"/>
    <property type="evidence" value="ECO:0007669"/>
    <property type="project" value="TreeGrafter"/>
</dbReference>